<feature type="compositionally biased region" description="Basic and acidic residues" evidence="1">
    <location>
        <begin position="285"/>
        <end position="299"/>
    </location>
</feature>
<accession>A0A2I2FVA0</accession>
<dbReference type="AlphaFoldDB" id="A0A2I2FVA0"/>
<feature type="compositionally biased region" description="Polar residues" evidence="1">
    <location>
        <begin position="385"/>
        <end position="406"/>
    </location>
</feature>
<keyword evidence="3" id="KW-1185">Reference proteome</keyword>
<dbReference type="RefSeq" id="XP_024699875.1">
    <property type="nucleotide sequence ID" value="XM_024853768.1"/>
</dbReference>
<feature type="region of interest" description="Disordered" evidence="1">
    <location>
        <begin position="379"/>
        <end position="458"/>
    </location>
</feature>
<name>A0A2I2FVA0_9EURO</name>
<protein>
    <submittedName>
        <fullName evidence="2">Uncharacterized protein</fullName>
    </submittedName>
</protein>
<dbReference type="VEuPathDB" id="FungiDB:P170DRAFT_480327"/>
<gene>
    <name evidence="2" type="ORF">P170DRAFT_480327</name>
</gene>
<dbReference type="OrthoDB" id="3786931at2759"/>
<evidence type="ECO:0000313" key="3">
    <source>
        <dbReference type="Proteomes" id="UP000234275"/>
    </source>
</evidence>
<comment type="caution">
    <text evidence="2">The sequence shown here is derived from an EMBL/GenBank/DDBJ whole genome shotgun (WGS) entry which is preliminary data.</text>
</comment>
<evidence type="ECO:0000256" key="1">
    <source>
        <dbReference type="SAM" id="MobiDB-lite"/>
    </source>
</evidence>
<dbReference type="STRING" id="1392250.A0A2I2FVA0"/>
<feature type="compositionally biased region" description="Low complexity" evidence="1">
    <location>
        <begin position="309"/>
        <end position="318"/>
    </location>
</feature>
<dbReference type="GeneID" id="36561466"/>
<feature type="region of interest" description="Disordered" evidence="1">
    <location>
        <begin position="285"/>
        <end position="340"/>
    </location>
</feature>
<sequence length="558" mass="63569">MRRRSEMCFIRRAIKASIQQTYPLTIGDLTKEHLRLLIEVLKMDNVPLEERTKVPQDEAGIKQAIKKLPWDLRRHAFIRIVPNSLLQPAILCPPHNGLNPYLIGHILRLVKREVTEHLSKLERYTGEMDSECRELLTELQGIRGLWCSDRRYRGYMERMNACYQHNGCETCILAQIIDTPIWLQNLRTTLLSRTRTRAKHRRPHRPPQLLPFIERCIDTHESLYTELFYRSGQMAYAFKAVRKLAVKEYRGKPRYGQSEDEGDPDDNYRNRETIFVYWDRDAERDSNRDAGRESDRDAGWESEAISGPTAVESSSSETAVEDTDGFETLDGRRASRKPTPSEALLEEIIAEYAGLTGTENIEDARLSLLAMQPDVVTPSPLSVAKPTSVTKSATSSPVDVSPTTPYGATGRRTYPSYVAGTPVDVSPTTPYGATERRKPSLSVAGSSKRGSGNWEYSNPRDNVDWRQVIHKPSPLSILRANAETAYHSIQDDAERIALEYRELVSPTAHSESVYSRSPDEDPRRATTWEIVCKDLDIQYPNPQLKKPKKGGLLRKFRK</sequence>
<organism evidence="2 3">
    <name type="scientific">Aspergillus steynii IBT 23096</name>
    <dbReference type="NCBI Taxonomy" id="1392250"/>
    <lineage>
        <taxon>Eukaryota</taxon>
        <taxon>Fungi</taxon>
        <taxon>Dikarya</taxon>
        <taxon>Ascomycota</taxon>
        <taxon>Pezizomycotina</taxon>
        <taxon>Eurotiomycetes</taxon>
        <taxon>Eurotiomycetidae</taxon>
        <taxon>Eurotiales</taxon>
        <taxon>Aspergillaceae</taxon>
        <taxon>Aspergillus</taxon>
        <taxon>Aspergillus subgen. Circumdati</taxon>
    </lineage>
</organism>
<proteinExistence type="predicted"/>
<evidence type="ECO:0000313" key="2">
    <source>
        <dbReference type="EMBL" id="PLB44573.1"/>
    </source>
</evidence>
<reference evidence="2 3" key="1">
    <citation type="submission" date="2016-12" db="EMBL/GenBank/DDBJ databases">
        <title>The genomes of Aspergillus section Nigri reveals drivers in fungal speciation.</title>
        <authorList>
            <consortium name="DOE Joint Genome Institute"/>
            <person name="Vesth T.C."/>
            <person name="Nybo J."/>
            <person name="Theobald S."/>
            <person name="Brandl J."/>
            <person name="Frisvad J.C."/>
            <person name="Nielsen K.F."/>
            <person name="Lyhne E.K."/>
            <person name="Kogle M.E."/>
            <person name="Kuo A."/>
            <person name="Riley R."/>
            <person name="Clum A."/>
            <person name="Nolan M."/>
            <person name="Lipzen A."/>
            <person name="Salamov A."/>
            <person name="Henrissat B."/>
            <person name="Wiebenga A."/>
            <person name="De Vries R.P."/>
            <person name="Grigoriev I.V."/>
            <person name="Mortensen U.H."/>
            <person name="Andersen M.R."/>
            <person name="Baker S.E."/>
        </authorList>
    </citation>
    <scope>NUCLEOTIDE SEQUENCE [LARGE SCALE GENOMIC DNA]</scope>
    <source>
        <strain evidence="2 3">IBT 23096</strain>
    </source>
</reference>
<dbReference type="Proteomes" id="UP000234275">
    <property type="component" value="Unassembled WGS sequence"/>
</dbReference>
<dbReference type="EMBL" id="MSFO01000009">
    <property type="protein sequence ID" value="PLB44573.1"/>
    <property type="molecule type" value="Genomic_DNA"/>
</dbReference>
<feature type="compositionally biased region" description="Polar residues" evidence="1">
    <location>
        <begin position="443"/>
        <end position="458"/>
    </location>
</feature>